<dbReference type="PANTHER" id="PTHR47506">
    <property type="entry name" value="TRANSCRIPTIONAL REGULATORY PROTEIN"/>
    <property type="match status" value="1"/>
</dbReference>
<feature type="DNA-binding region" description="H-T-H motif" evidence="4">
    <location>
        <begin position="43"/>
        <end position="62"/>
    </location>
</feature>
<comment type="caution">
    <text evidence="6">The sequence shown here is derived from an EMBL/GenBank/DDBJ whole genome shotgun (WGS) entry which is preliminary data.</text>
</comment>
<evidence type="ECO:0000313" key="6">
    <source>
        <dbReference type="EMBL" id="TQL40763.1"/>
    </source>
</evidence>
<dbReference type="PANTHER" id="PTHR47506:SF1">
    <property type="entry name" value="HTH-TYPE TRANSCRIPTIONAL REGULATOR YJDC"/>
    <property type="match status" value="1"/>
</dbReference>
<evidence type="ECO:0000256" key="3">
    <source>
        <dbReference type="ARBA" id="ARBA00023163"/>
    </source>
</evidence>
<accession>A0A542XYE6</accession>
<dbReference type="InterPro" id="IPR036271">
    <property type="entry name" value="Tet_transcr_reg_TetR-rel_C_sf"/>
</dbReference>
<gene>
    <name evidence="6" type="ORF">FB468_3287</name>
</gene>
<proteinExistence type="predicted"/>
<protein>
    <submittedName>
        <fullName evidence="6">TetR family transcriptional regulator</fullName>
    </submittedName>
</protein>
<dbReference type="InterPro" id="IPR009057">
    <property type="entry name" value="Homeodomain-like_sf"/>
</dbReference>
<dbReference type="PRINTS" id="PR00455">
    <property type="entry name" value="HTHTETR"/>
</dbReference>
<evidence type="ECO:0000256" key="4">
    <source>
        <dbReference type="PROSITE-ProRule" id="PRU00335"/>
    </source>
</evidence>
<sequence length="227" mass="24840">MVPKSHISGRSTQWHADKARATRTAVIEGAATVFNEVGYRSAVISAISRAAKITPGGMYHYFDSKEDIAQAVLDEFEARWSVVPERAPEDSPLGMLISMTLRQMQRLHKDRIVRAGFRMTFEPGTLPTPNTSFAEQWLASVAAVLVDAREAGELTSDANADEIAWTIVSGFVGTYTLAETIGQHANLLSRMEAVLAGALREHLDPDHRDRVLTALRYSVAAISDTDA</sequence>
<keyword evidence="2 4" id="KW-0238">DNA-binding</keyword>
<dbReference type="Pfam" id="PF00440">
    <property type="entry name" value="TetR_N"/>
    <property type="match status" value="1"/>
</dbReference>
<dbReference type="Proteomes" id="UP000319094">
    <property type="component" value="Unassembled WGS sequence"/>
</dbReference>
<keyword evidence="3" id="KW-0804">Transcription</keyword>
<reference evidence="6 7" key="1">
    <citation type="submission" date="2019-06" db="EMBL/GenBank/DDBJ databases">
        <title>Sequencing the genomes of 1000 actinobacteria strains.</title>
        <authorList>
            <person name="Klenk H.-P."/>
        </authorList>
    </citation>
    <scope>NUCLEOTIDE SEQUENCE [LARGE SCALE GENOMIC DNA]</scope>
    <source>
        <strain evidence="6 7">DSM 8803</strain>
    </source>
</reference>
<evidence type="ECO:0000256" key="2">
    <source>
        <dbReference type="ARBA" id="ARBA00023125"/>
    </source>
</evidence>
<dbReference type="SUPFAM" id="SSF48498">
    <property type="entry name" value="Tetracyclin repressor-like, C-terminal domain"/>
    <property type="match status" value="1"/>
</dbReference>
<keyword evidence="7" id="KW-1185">Reference proteome</keyword>
<dbReference type="SUPFAM" id="SSF46689">
    <property type="entry name" value="Homeodomain-like"/>
    <property type="match status" value="1"/>
</dbReference>
<dbReference type="PROSITE" id="PS50977">
    <property type="entry name" value="HTH_TETR_2"/>
    <property type="match status" value="1"/>
</dbReference>
<dbReference type="GO" id="GO:0003677">
    <property type="term" value="F:DNA binding"/>
    <property type="evidence" value="ECO:0007669"/>
    <property type="project" value="UniProtKB-UniRule"/>
</dbReference>
<dbReference type="AlphaFoldDB" id="A0A542XYE6"/>
<dbReference type="OrthoDB" id="7505659at2"/>
<dbReference type="InterPro" id="IPR001647">
    <property type="entry name" value="HTH_TetR"/>
</dbReference>
<dbReference type="Gene3D" id="1.10.357.10">
    <property type="entry name" value="Tetracycline Repressor, domain 2"/>
    <property type="match status" value="1"/>
</dbReference>
<dbReference type="EMBL" id="VFON01000002">
    <property type="protein sequence ID" value="TQL40763.1"/>
    <property type="molecule type" value="Genomic_DNA"/>
</dbReference>
<name>A0A542XYE6_9MICO</name>
<feature type="domain" description="HTH tetR-type" evidence="5">
    <location>
        <begin position="20"/>
        <end position="80"/>
    </location>
</feature>
<evidence type="ECO:0000259" key="5">
    <source>
        <dbReference type="PROSITE" id="PS50977"/>
    </source>
</evidence>
<evidence type="ECO:0000256" key="1">
    <source>
        <dbReference type="ARBA" id="ARBA00023015"/>
    </source>
</evidence>
<evidence type="ECO:0000313" key="7">
    <source>
        <dbReference type="Proteomes" id="UP000319094"/>
    </source>
</evidence>
<keyword evidence="1" id="KW-0805">Transcription regulation</keyword>
<organism evidence="6 7">
    <name type="scientific">Leucobacter komagatae</name>
    <dbReference type="NCBI Taxonomy" id="55969"/>
    <lineage>
        <taxon>Bacteria</taxon>
        <taxon>Bacillati</taxon>
        <taxon>Actinomycetota</taxon>
        <taxon>Actinomycetes</taxon>
        <taxon>Micrococcales</taxon>
        <taxon>Microbacteriaceae</taxon>
        <taxon>Leucobacter</taxon>
    </lineage>
</organism>